<protein>
    <submittedName>
        <fullName evidence="3">Uncharacterized protein</fullName>
    </submittedName>
</protein>
<dbReference type="OrthoDB" id="296845at2759"/>
<proteinExistence type="predicted"/>
<dbReference type="Proteomes" id="UP000009168">
    <property type="component" value="Unassembled WGS sequence"/>
</dbReference>
<evidence type="ECO:0000256" key="2">
    <source>
        <dbReference type="SAM" id="MobiDB-lite"/>
    </source>
</evidence>
<keyword evidence="4" id="KW-1185">Reference proteome</keyword>
<reference evidence="4" key="1">
    <citation type="journal article" date="2006" name="PLoS Biol.">
        <title>Macronuclear genome sequence of the ciliate Tetrahymena thermophila, a model eukaryote.</title>
        <authorList>
            <person name="Eisen J.A."/>
            <person name="Coyne R.S."/>
            <person name="Wu M."/>
            <person name="Wu D."/>
            <person name="Thiagarajan M."/>
            <person name="Wortman J.R."/>
            <person name="Badger J.H."/>
            <person name="Ren Q."/>
            <person name="Amedeo P."/>
            <person name="Jones K.M."/>
            <person name="Tallon L.J."/>
            <person name="Delcher A.L."/>
            <person name="Salzberg S.L."/>
            <person name="Silva J.C."/>
            <person name="Haas B.J."/>
            <person name="Majoros W.H."/>
            <person name="Farzad M."/>
            <person name="Carlton J.M."/>
            <person name="Smith R.K. Jr."/>
            <person name="Garg J."/>
            <person name="Pearlman R.E."/>
            <person name="Karrer K.M."/>
            <person name="Sun L."/>
            <person name="Manning G."/>
            <person name="Elde N.C."/>
            <person name="Turkewitz A.P."/>
            <person name="Asai D.J."/>
            <person name="Wilkes D.E."/>
            <person name="Wang Y."/>
            <person name="Cai H."/>
            <person name="Collins K."/>
            <person name="Stewart B.A."/>
            <person name="Lee S.R."/>
            <person name="Wilamowska K."/>
            <person name="Weinberg Z."/>
            <person name="Ruzzo W.L."/>
            <person name="Wloga D."/>
            <person name="Gaertig J."/>
            <person name="Frankel J."/>
            <person name="Tsao C.-C."/>
            <person name="Gorovsky M.A."/>
            <person name="Keeling P.J."/>
            <person name="Waller R.F."/>
            <person name="Patron N.J."/>
            <person name="Cherry J.M."/>
            <person name="Stover N.A."/>
            <person name="Krieger C.J."/>
            <person name="del Toro C."/>
            <person name="Ryder H.F."/>
            <person name="Williamson S.C."/>
            <person name="Barbeau R.A."/>
            <person name="Hamilton E.P."/>
            <person name="Orias E."/>
        </authorList>
    </citation>
    <scope>NUCLEOTIDE SEQUENCE [LARGE SCALE GENOMIC DNA]</scope>
    <source>
        <strain evidence="4">SB210</strain>
    </source>
</reference>
<name>I7MKB1_TETTS</name>
<organism evidence="3 4">
    <name type="scientific">Tetrahymena thermophila (strain SB210)</name>
    <dbReference type="NCBI Taxonomy" id="312017"/>
    <lineage>
        <taxon>Eukaryota</taxon>
        <taxon>Sar</taxon>
        <taxon>Alveolata</taxon>
        <taxon>Ciliophora</taxon>
        <taxon>Intramacronucleata</taxon>
        <taxon>Oligohymenophorea</taxon>
        <taxon>Hymenostomatida</taxon>
        <taxon>Tetrahymenina</taxon>
        <taxon>Tetrahymenidae</taxon>
        <taxon>Tetrahymena</taxon>
    </lineage>
</organism>
<sequence length="364" mass="42563">MKNILYSNIQQQPAYNDIVKKNQRESKLKDMLKSSPISNQNQKVSSRSSTPSKRNNLSSTGFHQQSGSKQNLKNNNNESSQDPISYYKKQTKMLKDQLKDKENQINQLKADNDHLRTLNTEYVKSINDVIHKKVESMEHIVIDKALFEGPTFKSDTKKVIQKLEQNLEKVEAQLKSFIKHCRIMEADIEVYKKKIIDADYILQGLKKTGEFSIDNLVYRLKYNDDRIQELEAENRQLQYENCLNVEKLRNFDLKYGDIEMNYEDCKQDYQDLIIKHNRLISESEARKNSDQRTIYELKCKNDIFEHELRTFQSTIESQVQEKIESTIKATEQSIKNETLRSTFMSSKRGSAGGHGGFSVQFKQF</sequence>
<keyword evidence="1" id="KW-0175">Coiled coil</keyword>
<evidence type="ECO:0000313" key="3">
    <source>
        <dbReference type="EMBL" id="EAR97993.2"/>
    </source>
</evidence>
<feature type="region of interest" description="Disordered" evidence="2">
    <location>
        <begin position="31"/>
        <end position="83"/>
    </location>
</feature>
<feature type="coiled-coil region" evidence="1">
    <location>
        <begin position="153"/>
        <end position="180"/>
    </location>
</feature>
<feature type="coiled-coil region" evidence="1">
    <location>
        <begin position="91"/>
        <end position="118"/>
    </location>
</feature>
<accession>I7MKB1</accession>
<feature type="compositionally biased region" description="Polar residues" evidence="2">
    <location>
        <begin position="35"/>
        <end position="83"/>
    </location>
</feature>
<evidence type="ECO:0000313" key="4">
    <source>
        <dbReference type="Proteomes" id="UP000009168"/>
    </source>
</evidence>
<dbReference type="KEGG" id="tet:TTHERM_00283820"/>
<dbReference type="GeneID" id="7829786"/>
<gene>
    <name evidence="3" type="ORF">TTHERM_00283820</name>
</gene>
<dbReference type="InParanoid" id="I7MKB1"/>
<dbReference type="EMBL" id="GG662656">
    <property type="protein sequence ID" value="EAR97993.2"/>
    <property type="molecule type" value="Genomic_DNA"/>
</dbReference>
<dbReference type="AlphaFoldDB" id="I7MKB1"/>
<evidence type="ECO:0000256" key="1">
    <source>
        <dbReference type="SAM" id="Coils"/>
    </source>
</evidence>
<dbReference type="RefSeq" id="XP_001018238.2">
    <property type="nucleotide sequence ID" value="XM_001018238.2"/>
</dbReference>